<keyword evidence="20" id="KW-0812">Transmembrane</keyword>
<dbReference type="Gene3D" id="3.30.300.30">
    <property type="match status" value="1"/>
</dbReference>
<dbReference type="PANTHER" id="PTHR43201:SF5">
    <property type="entry name" value="MEDIUM-CHAIN ACYL-COA LIGASE ACSF2, MITOCHONDRIAL"/>
    <property type="match status" value="1"/>
</dbReference>
<dbReference type="GO" id="GO:0005576">
    <property type="term" value="C:extracellular region"/>
    <property type="evidence" value="ECO:0007669"/>
    <property type="project" value="UniProtKB-SubCell"/>
</dbReference>
<keyword evidence="12" id="KW-0326">Glycosidase</keyword>
<evidence type="ECO:0000256" key="9">
    <source>
        <dbReference type="ARBA" id="ARBA00022729"/>
    </source>
</evidence>
<keyword evidence="8" id="KW-0081">Bacteriolytic enzyme</keyword>
<dbReference type="GO" id="GO:0042742">
    <property type="term" value="P:defense response to bacterium"/>
    <property type="evidence" value="ECO:0007669"/>
    <property type="project" value="UniProtKB-KW"/>
</dbReference>
<evidence type="ECO:0000256" key="4">
    <source>
        <dbReference type="ARBA" id="ARBA00012732"/>
    </source>
</evidence>
<comment type="function">
    <text evidence="13">Acyl-CoA synthases catalyze the initial reaction in fatty acid metabolism, by forming a thioester with CoA. Has some preference toward medium-chain substrates. Plays a role in adipocyte differentiation.</text>
</comment>
<dbReference type="InterPro" id="IPR029034">
    <property type="entry name" value="Cystine-knot_cytokine"/>
</dbReference>
<gene>
    <name evidence="22" type="ORF">RDWZM_003030</name>
</gene>
<evidence type="ECO:0000256" key="16">
    <source>
        <dbReference type="ARBA" id="ARBA00047319"/>
    </source>
</evidence>
<dbReference type="EMBL" id="JAPWDV010000001">
    <property type="protein sequence ID" value="KAJ6224485.1"/>
    <property type="molecule type" value="Genomic_DNA"/>
</dbReference>
<keyword evidence="20" id="KW-1133">Transmembrane helix</keyword>
<evidence type="ECO:0000256" key="17">
    <source>
        <dbReference type="ARBA" id="ARBA00048277"/>
    </source>
</evidence>
<evidence type="ECO:0000256" key="14">
    <source>
        <dbReference type="ARBA" id="ARBA00039009"/>
    </source>
</evidence>
<evidence type="ECO:0000256" key="7">
    <source>
        <dbReference type="ARBA" id="ARBA00022598"/>
    </source>
</evidence>
<dbReference type="InterPro" id="IPR045851">
    <property type="entry name" value="AMP-bd_C_sf"/>
</dbReference>
<evidence type="ECO:0000256" key="11">
    <source>
        <dbReference type="ARBA" id="ARBA00023157"/>
    </source>
</evidence>
<name>A0A9Q0RSA8_BLOTA</name>
<dbReference type="Gene3D" id="3.40.50.12780">
    <property type="entry name" value="N-terminal domain of ligase-like"/>
    <property type="match status" value="1"/>
</dbReference>
<keyword evidence="10" id="KW-0378">Hydrolase</keyword>
<evidence type="ECO:0000256" key="3">
    <source>
        <dbReference type="ARBA" id="ARBA00006432"/>
    </source>
</evidence>
<feature type="domain" description="CTCK" evidence="21">
    <location>
        <begin position="153"/>
        <end position="231"/>
    </location>
</feature>
<feature type="disulfide bond" evidence="18">
    <location>
        <begin position="284"/>
        <end position="294"/>
    </location>
</feature>
<dbReference type="Gene3D" id="2.10.90.10">
    <property type="entry name" value="Cystine-knot cytokines"/>
    <property type="match status" value="1"/>
</dbReference>
<dbReference type="GO" id="GO:0031956">
    <property type="term" value="F:medium-chain fatty acid-CoA ligase activity"/>
    <property type="evidence" value="ECO:0007669"/>
    <property type="project" value="UniProtKB-EC"/>
</dbReference>
<dbReference type="GO" id="GO:0003796">
    <property type="term" value="F:lysozyme activity"/>
    <property type="evidence" value="ECO:0007669"/>
    <property type="project" value="UniProtKB-EC"/>
</dbReference>
<dbReference type="InterPro" id="IPR006207">
    <property type="entry name" value="Cys_knot_C"/>
</dbReference>
<dbReference type="SUPFAM" id="SSF56801">
    <property type="entry name" value="Acetyl-CoA synthetase-like"/>
    <property type="match status" value="1"/>
</dbReference>
<evidence type="ECO:0000259" key="21">
    <source>
        <dbReference type="SMART" id="SM00041"/>
    </source>
</evidence>
<dbReference type="InterPro" id="IPR042099">
    <property type="entry name" value="ANL_N_sf"/>
</dbReference>
<feature type="region of interest" description="Disordered" evidence="19">
    <location>
        <begin position="89"/>
        <end position="115"/>
    </location>
</feature>
<dbReference type="InterPro" id="IPR020845">
    <property type="entry name" value="AMP-binding_CS"/>
</dbReference>
<keyword evidence="20" id="KW-0472">Membrane</keyword>
<dbReference type="FunFam" id="3.30.300.30:FF:000008">
    <property type="entry name" value="2,3-dihydroxybenzoate-AMP ligase"/>
    <property type="match status" value="1"/>
</dbReference>
<keyword evidence="5" id="KW-0964">Secreted</keyword>
<dbReference type="PROSITE" id="PS51909">
    <property type="entry name" value="LYSOZYME_I"/>
    <property type="match status" value="1"/>
</dbReference>
<dbReference type="PROSITE" id="PS00455">
    <property type="entry name" value="AMP_BINDING"/>
    <property type="match status" value="1"/>
</dbReference>
<comment type="similarity">
    <text evidence="3">Belongs to the ATP-dependent AMP-binding enzyme family.</text>
</comment>
<keyword evidence="7" id="KW-0436">Ligase</keyword>
<dbReference type="Pfam" id="PF00501">
    <property type="entry name" value="AMP-binding"/>
    <property type="match status" value="1"/>
</dbReference>
<dbReference type="Pfam" id="PF13193">
    <property type="entry name" value="AMP-binding_C"/>
    <property type="match status" value="1"/>
</dbReference>
<feature type="disulfide bond" evidence="18">
    <location>
        <begin position="272"/>
        <end position="278"/>
    </location>
</feature>
<evidence type="ECO:0000256" key="15">
    <source>
        <dbReference type="ARBA" id="ARBA00039638"/>
    </source>
</evidence>
<evidence type="ECO:0000256" key="18">
    <source>
        <dbReference type="PIRSR" id="PIRSR608597-3"/>
    </source>
</evidence>
<feature type="compositionally biased region" description="Basic residues" evidence="19">
    <location>
        <begin position="97"/>
        <end position="109"/>
    </location>
</feature>
<evidence type="ECO:0000256" key="2">
    <source>
        <dbReference type="ARBA" id="ARBA00004613"/>
    </source>
</evidence>
<dbReference type="AlphaFoldDB" id="A0A9Q0RSA8"/>
<evidence type="ECO:0000256" key="6">
    <source>
        <dbReference type="ARBA" id="ARBA00022529"/>
    </source>
</evidence>
<dbReference type="InterPro" id="IPR004133">
    <property type="entry name" value="DAN_dom"/>
</dbReference>
<dbReference type="GO" id="GO:0031640">
    <property type="term" value="P:killing of cells of another organism"/>
    <property type="evidence" value="ECO:0007669"/>
    <property type="project" value="UniProtKB-KW"/>
</dbReference>
<sequence>MRTLSTLFGGKFGCHQIRLVIVFIITIIIIICVNQSNASINNSTRDVTISNNKVKNSDLLAFKMFDEREDEQLSQAAAATTITESLGRFQRQASSKGGRHRRKRNRMRKGYSPLNPNTEMGKAFKMLQPGPSMSLGYPHPHLLSPNGRGFCKTVPFQQWINVTGCAPKRIHNSYCYGSCNSFYVPSDNTMPAFTSCQFCTPRRFKPIVVELTCDSFVDDSRPIHMLNVGTTRLDDNRIGTSSSSHEISVLCIQASCNKPKDLLDDHCLRCLCAASSDCKPNARCRTIEPDIYVCGPFRINENYWINSGQMKLSSIRNSNPLDLQCSIMTVSNFIEPFIDRCNWYKLKHAAQCSLAAFVHYRAIYMSDDVNYMPDDDEKEEDDRDEKQRQSPFALNCDINSTNLVQMVDQLQTIAPATQSRRFNGATLGQLLEQATIATPNKTAFIVHHQEKLKTYAEFNRDVDQLAKSLLSIGCRRGDSIGIWAVNCYQWLLVQFATAKLGCLMVTVNPGYKENELIKCLNLVGLQTLICSQRFKTSNYCQILSNVFPELFLTTKGHRIHSTEIPSLRNLIFLDEEEDIAPPNMMRFSELMIKGMSDQSLDELIEESDRTQFDDVINVQFTSGTTGSPKGAMLTHHNIIQNVNFIGPRMFDGYQPNDDEQSPIICLPNPLYHCFGCVIGSTMNISLRGTMVIPSPVYSAKAALDSVEQYRCNYLYGTPTMWSDLLNVGVDQYNLANLKRGVMSGAPCPPALLHKIQSEIPSLENMFIPYGSTELSPVVTLTSIHDNFKRKTETVGQPIDYVEIKIIDPKTKRIVPRGEKGEVCVRGHCTFAGDIGFLDNDGYLSISGRIKEMIIRGGENIYPREVEDFILMHDLIEDAHVVGITDQRFGEEMVAYIKLKNGHQLTEDCIKTFLKPKISHLKIPKHIRFVEDFPRTATGKVQKVELKKLAEKQFNG</sequence>
<keyword evidence="11 18" id="KW-1015">Disulfide bond</keyword>
<dbReference type="PANTHER" id="PTHR43201">
    <property type="entry name" value="ACYL-COA SYNTHETASE"/>
    <property type="match status" value="1"/>
</dbReference>
<evidence type="ECO:0000256" key="12">
    <source>
        <dbReference type="ARBA" id="ARBA00023295"/>
    </source>
</evidence>
<accession>A0A9Q0RSA8</accession>
<protein>
    <recommendedName>
        <fullName evidence="15">Medium-chain acyl-CoA ligase ACSF2, mitochondrial</fullName>
        <ecNumber evidence="4">3.2.1.17</ecNumber>
        <ecNumber evidence="14">6.2.1.2</ecNumber>
    </recommendedName>
</protein>
<dbReference type="GO" id="GO:0006631">
    <property type="term" value="P:fatty acid metabolic process"/>
    <property type="evidence" value="ECO:0007669"/>
    <property type="project" value="TreeGrafter"/>
</dbReference>
<evidence type="ECO:0000256" key="19">
    <source>
        <dbReference type="SAM" id="MobiDB-lite"/>
    </source>
</evidence>
<evidence type="ECO:0000256" key="13">
    <source>
        <dbReference type="ARBA" id="ARBA00037247"/>
    </source>
</evidence>
<dbReference type="Pfam" id="PF05497">
    <property type="entry name" value="Destabilase"/>
    <property type="match status" value="1"/>
</dbReference>
<dbReference type="EC" id="3.2.1.17" evidence="4"/>
<evidence type="ECO:0000256" key="10">
    <source>
        <dbReference type="ARBA" id="ARBA00022801"/>
    </source>
</evidence>
<dbReference type="SMART" id="SM00041">
    <property type="entry name" value="CT"/>
    <property type="match status" value="1"/>
</dbReference>
<comment type="catalytic activity">
    <reaction evidence="16">
        <text>octanoate + ATP + CoA = octanoyl-CoA + AMP + diphosphate</text>
        <dbReference type="Rhea" id="RHEA:33631"/>
        <dbReference type="ChEBI" id="CHEBI:25646"/>
        <dbReference type="ChEBI" id="CHEBI:30616"/>
        <dbReference type="ChEBI" id="CHEBI:33019"/>
        <dbReference type="ChEBI" id="CHEBI:57287"/>
        <dbReference type="ChEBI" id="CHEBI:57386"/>
        <dbReference type="ChEBI" id="CHEBI:456215"/>
    </reaction>
</comment>
<comment type="caution">
    <text evidence="22">The sequence shown here is derived from an EMBL/GenBank/DDBJ whole genome shotgun (WGS) entry which is preliminary data.</text>
</comment>
<comment type="catalytic activity">
    <reaction evidence="1">
        <text>Hydrolysis of (1-&gt;4)-beta-linkages between N-acetylmuramic acid and N-acetyl-D-glucosamine residues in a peptidoglycan and between N-acetyl-D-glucosamine residues in chitodextrins.</text>
        <dbReference type="EC" id="3.2.1.17"/>
    </reaction>
</comment>
<dbReference type="InterPro" id="IPR000873">
    <property type="entry name" value="AMP-dep_synth/lig_dom"/>
</dbReference>
<comment type="catalytic activity">
    <reaction evidence="17">
        <text>a medium-chain fatty acid + ATP + CoA = a medium-chain fatty acyl-CoA + AMP + diphosphate</text>
        <dbReference type="Rhea" id="RHEA:48340"/>
        <dbReference type="ChEBI" id="CHEBI:30616"/>
        <dbReference type="ChEBI" id="CHEBI:33019"/>
        <dbReference type="ChEBI" id="CHEBI:57287"/>
        <dbReference type="ChEBI" id="CHEBI:59558"/>
        <dbReference type="ChEBI" id="CHEBI:90546"/>
        <dbReference type="ChEBI" id="CHEBI:456215"/>
        <dbReference type="EC" id="6.2.1.2"/>
    </reaction>
</comment>
<evidence type="ECO:0000313" key="22">
    <source>
        <dbReference type="EMBL" id="KAJ6224485.1"/>
    </source>
</evidence>
<dbReference type="Gene3D" id="1.10.530.10">
    <property type="match status" value="1"/>
</dbReference>
<dbReference type="EC" id="6.2.1.2" evidence="14"/>
<organism evidence="22 23">
    <name type="scientific">Blomia tropicalis</name>
    <name type="common">Mite</name>
    <dbReference type="NCBI Taxonomy" id="40697"/>
    <lineage>
        <taxon>Eukaryota</taxon>
        <taxon>Metazoa</taxon>
        <taxon>Ecdysozoa</taxon>
        <taxon>Arthropoda</taxon>
        <taxon>Chelicerata</taxon>
        <taxon>Arachnida</taxon>
        <taxon>Acari</taxon>
        <taxon>Acariformes</taxon>
        <taxon>Sarcoptiformes</taxon>
        <taxon>Astigmata</taxon>
        <taxon>Glycyphagoidea</taxon>
        <taxon>Echimyopodidae</taxon>
        <taxon>Blomia</taxon>
    </lineage>
</organism>
<feature type="compositionally biased region" description="Acidic residues" evidence="19">
    <location>
        <begin position="373"/>
        <end position="383"/>
    </location>
</feature>
<keyword evidence="6" id="KW-0929">Antimicrobial</keyword>
<evidence type="ECO:0000313" key="23">
    <source>
        <dbReference type="Proteomes" id="UP001142055"/>
    </source>
</evidence>
<dbReference type="InterPro" id="IPR008597">
    <property type="entry name" value="Invert_lysozyme"/>
</dbReference>
<evidence type="ECO:0000256" key="1">
    <source>
        <dbReference type="ARBA" id="ARBA00000632"/>
    </source>
</evidence>
<dbReference type="InterPro" id="IPR025110">
    <property type="entry name" value="AMP-bd_C"/>
</dbReference>
<evidence type="ECO:0000256" key="8">
    <source>
        <dbReference type="ARBA" id="ARBA00022638"/>
    </source>
</evidence>
<evidence type="ECO:0000256" key="5">
    <source>
        <dbReference type="ARBA" id="ARBA00022525"/>
    </source>
</evidence>
<reference evidence="22" key="1">
    <citation type="submission" date="2022-12" db="EMBL/GenBank/DDBJ databases">
        <title>Genome assemblies of Blomia tropicalis.</title>
        <authorList>
            <person name="Cui Y."/>
        </authorList>
    </citation>
    <scope>NUCLEOTIDE SEQUENCE</scope>
    <source>
        <tissue evidence="22">Adult mites</tissue>
    </source>
</reference>
<dbReference type="Proteomes" id="UP001142055">
    <property type="component" value="Chromosome 1"/>
</dbReference>
<evidence type="ECO:0000256" key="20">
    <source>
        <dbReference type="SAM" id="Phobius"/>
    </source>
</evidence>
<proteinExistence type="inferred from homology"/>
<feature type="transmembrane region" description="Helical" evidence="20">
    <location>
        <begin position="12"/>
        <end position="31"/>
    </location>
</feature>
<feature type="region of interest" description="Disordered" evidence="19">
    <location>
        <begin position="371"/>
        <end position="390"/>
    </location>
</feature>
<keyword evidence="23" id="KW-1185">Reference proteome</keyword>
<comment type="subcellular location">
    <subcellularLocation>
        <location evidence="2">Secreted</location>
    </subcellularLocation>
</comment>
<keyword evidence="9" id="KW-0732">Signal</keyword>
<dbReference type="Pfam" id="PF03045">
    <property type="entry name" value="DAN"/>
    <property type="match status" value="1"/>
</dbReference>